<gene>
    <name evidence="4" type="ORF">GMRT_10741</name>
</gene>
<name>A0A4Z1TDP5_GIAMU</name>
<feature type="region of interest" description="Disordered" evidence="2">
    <location>
        <begin position="692"/>
        <end position="752"/>
    </location>
</feature>
<dbReference type="VEuPathDB" id="GiardiaDB:GMRT_10741"/>
<proteinExistence type="predicted"/>
<evidence type="ECO:0000256" key="3">
    <source>
        <dbReference type="SAM" id="Phobius"/>
    </source>
</evidence>
<protein>
    <submittedName>
        <fullName evidence="4">Coiled-coil protein</fullName>
    </submittedName>
</protein>
<evidence type="ECO:0000256" key="2">
    <source>
        <dbReference type="SAM" id="MobiDB-lite"/>
    </source>
</evidence>
<accession>A0A4Z1TDP5</accession>
<keyword evidence="5" id="KW-1185">Reference proteome</keyword>
<organism evidence="4 5">
    <name type="scientific">Giardia muris</name>
    <dbReference type="NCBI Taxonomy" id="5742"/>
    <lineage>
        <taxon>Eukaryota</taxon>
        <taxon>Metamonada</taxon>
        <taxon>Diplomonadida</taxon>
        <taxon>Hexamitidae</taxon>
        <taxon>Giardiinae</taxon>
        <taxon>Giardia</taxon>
    </lineage>
</organism>
<evidence type="ECO:0000313" key="5">
    <source>
        <dbReference type="Proteomes" id="UP000315496"/>
    </source>
</evidence>
<evidence type="ECO:0000313" key="4">
    <source>
        <dbReference type="EMBL" id="TNJ30671.1"/>
    </source>
</evidence>
<comment type="caution">
    <text evidence="4">The sequence shown here is derived from an EMBL/GenBank/DDBJ whole genome shotgun (WGS) entry which is preliminary data.</text>
</comment>
<keyword evidence="3" id="KW-1133">Transmembrane helix</keyword>
<keyword evidence="3" id="KW-0812">Transmembrane</keyword>
<keyword evidence="1" id="KW-0175">Coiled coil</keyword>
<dbReference type="Proteomes" id="UP000315496">
    <property type="component" value="Chromosome 1"/>
</dbReference>
<reference evidence="4 5" key="1">
    <citation type="submission" date="2019-05" db="EMBL/GenBank/DDBJ databases">
        <title>The compact genome of Giardia muris reveals important steps in the evolution of intestinal protozoan parasites.</title>
        <authorList>
            <person name="Xu F."/>
            <person name="Jimenez-Gonzalez A."/>
            <person name="Einarsson E."/>
            <person name="Astvaldsson A."/>
            <person name="Peirasmaki D."/>
            <person name="Eckmann L."/>
            <person name="Andersson J.O."/>
            <person name="Svard S.G."/>
            <person name="Jerlstrom-Hultqvist J."/>
        </authorList>
    </citation>
    <scope>NUCLEOTIDE SEQUENCE [LARGE SCALE GENOMIC DNA]</scope>
    <source>
        <strain evidence="4 5">Roberts-Thomson</strain>
    </source>
</reference>
<evidence type="ECO:0000256" key="1">
    <source>
        <dbReference type="SAM" id="Coils"/>
    </source>
</evidence>
<feature type="coiled-coil region" evidence="1">
    <location>
        <begin position="240"/>
        <end position="295"/>
    </location>
</feature>
<dbReference type="AlphaFoldDB" id="A0A4Z1TDP5"/>
<feature type="coiled-coil region" evidence="1">
    <location>
        <begin position="530"/>
        <end position="613"/>
    </location>
</feature>
<dbReference type="EMBL" id="VDLU01000001">
    <property type="protein sequence ID" value="TNJ30671.1"/>
    <property type="molecule type" value="Genomic_DNA"/>
</dbReference>
<sequence length="796" mass="88071">MFHYIDHRRLCMLTLFRLDTALVFSLYGAVLGLPVGPSDEGSEPNFNETVITVVEALQDASKARGASGDLLSRCATVIVKHFQRETRLELVQRLIESISDDGRARARLANMLQVYSTDVCATNKELVRRGFTPISFRRMFTRSEEDITPYLMASAILQLDEGLQREFQQQLSVAEKDSDKLYCLSVIDKAHPLLNRVERRKQHPVVTNENVSIQASCPQSSKALQVTIVSEVDTDLLEKNSRLSLQVQDLERHVEILNGQMKLTSCDVEKITEELESSKTQCSLLQQQLSEAQDLATLKTRSLTKLSMQVMSLSNMVITETETEGPGTSPGDVLSPGSDDIALALVRLRQMSAKWGEVQRMSQTIELLKAECENQRASLVDTMASVEQHDRVDACVGTEASLFVLGEGSPDHGETGSLALEQFQGNSTTHSMMQTNDLAILQSTLVDREGELHRLRASVMTYAAALERLEKDGRAKQCLHEIQAIRKKIETEYSEIIDQTGSRMLQSFDAYASTRDQAEADSEAAHQTQLNTRNEVIAALKQKLKETKEQLTLEQAALAERNDVVAELHAELLQRDALVQNLLVKADTAERDAEALAAAREELEQRVIVLKTELQSRDAIIAELTQAHSFSPAWLQADMLTAKSRLEDIVTQASELSVEPDTWPSVQATFLAQLRGALAEIKSLCRRIQRELSTSRTDSSSESPPTDLTAVPNRQLDASFPPGVQLTAPIPRPEQVDHSSAGISDPDMDDGLVRFAVDETSIGEAKRVPTTGSLLLAKSCDDYVDIDDAPTDGDED</sequence>
<feature type="transmembrane region" description="Helical" evidence="3">
    <location>
        <begin position="12"/>
        <end position="35"/>
    </location>
</feature>
<feature type="compositionally biased region" description="Low complexity" evidence="2">
    <location>
        <begin position="692"/>
        <end position="709"/>
    </location>
</feature>
<keyword evidence="3" id="KW-0472">Membrane</keyword>